<dbReference type="Pfam" id="PF13927">
    <property type="entry name" value="Ig_3"/>
    <property type="match status" value="2"/>
</dbReference>
<evidence type="ECO:0000256" key="4">
    <source>
        <dbReference type="ARBA" id="ARBA00022737"/>
    </source>
</evidence>
<keyword evidence="4" id="KW-0677">Repeat</keyword>
<evidence type="ECO:0000256" key="9">
    <source>
        <dbReference type="ARBA" id="ARBA00023288"/>
    </source>
</evidence>
<keyword evidence="6" id="KW-0472">Membrane</keyword>
<evidence type="ECO:0000313" key="13">
    <source>
        <dbReference type="Proteomes" id="UP000694565"/>
    </source>
</evidence>
<dbReference type="InterPro" id="IPR003598">
    <property type="entry name" value="Ig_sub2"/>
</dbReference>
<comment type="subcellular location">
    <subcellularLocation>
        <location evidence="1">Cell membrane</location>
    </subcellularLocation>
</comment>
<keyword evidence="7" id="KW-1015">Disulfide bond</keyword>
<dbReference type="Gene3D" id="2.60.40.10">
    <property type="entry name" value="Immunoglobulins"/>
    <property type="match status" value="2"/>
</dbReference>
<keyword evidence="8" id="KW-0325">Glycoprotein</keyword>
<reference evidence="12" key="1">
    <citation type="submission" date="2025-08" db="UniProtKB">
        <authorList>
            <consortium name="Ensembl"/>
        </authorList>
    </citation>
    <scope>IDENTIFICATION</scope>
</reference>
<evidence type="ECO:0000256" key="3">
    <source>
        <dbReference type="ARBA" id="ARBA00022729"/>
    </source>
</evidence>
<dbReference type="FunFam" id="2.60.40.10:FF:000044">
    <property type="entry name" value="Contactin 1"/>
    <property type="match status" value="1"/>
</dbReference>
<dbReference type="InterPro" id="IPR013783">
    <property type="entry name" value="Ig-like_fold"/>
</dbReference>
<reference evidence="12" key="2">
    <citation type="submission" date="2025-09" db="UniProtKB">
        <authorList>
            <consortium name="Ensembl"/>
        </authorList>
    </citation>
    <scope>IDENTIFICATION</scope>
</reference>
<keyword evidence="3" id="KW-0732">Signal</keyword>
<dbReference type="PANTHER" id="PTHR44170:SF18">
    <property type="entry name" value="CONTACTIN 3B-RELATED"/>
    <property type="match status" value="1"/>
</dbReference>
<keyword evidence="5" id="KW-0130">Cell adhesion</keyword>
<name>A0A8C3AM85_CYCLU</name>
<dbReference type="GeneTree" id="ENSGT00940000167414"/>
<dbReference type="FunFam" id="2.60.40.10:FF:000064">
    <property type="entry name" value="Contactin 1"/>
    <property type="match status" value="1"/>
</dbReference>
<keyword evidence="9" id="KW-0449">Lipoprotein</keyword>
<sequence length="222" mass="24758">EEPWNTLHGPLLTQEPSDSIFPLSTDDKQVFINCKAKGNPPPHYRWKMDGGEINTQSDPNYSLVEGNLLINNPHVIDHGGVYQCIATNTFGTVVSREAKVQFAFLQNFGRKSRNTVSVREGQAVVLLCGPPPHYGEIKYSWVFNGQRSFLQQDARRFISQMTGNLYIAKVEASDAGNYTCAVRNMMTNATVFSSPTPVVVRRDALCLPSHGEELMETHSLAR</sequence>
<evidence type="ECO:0000256" key="7">
    <source>
        <dbReference type="ARBA" id="ARBA00023157"/>
    </source>
</evidence>
<organism evidence="12 13">
    <name type="scientific">Cyclopterus lumpus</name>
    <name type="common">Lumpsucker</name>
    <dbReference type="NCBI Taxonomy" id="8103"/>
    <lineage>
        <taxon>Eukaryota</taxon>
        <taxon>Metazoa</taxon>
        <taxon>Chordata</taxon>
        <taxon>Craniata</taxon>
        <taxon>Vertebrata</taxon>
        <taxon>Euteleostomi</taxon>
        <taxon>Actinopterygii</taxon>
        <taxon>Neopterygii</taxon>
        <taxon>Teleostei</taxon>
        <taxon>Neoteleostei</taxon>
        <taxon>Acanthomorphata</taxon>
        <taxon>Eupercaria</taxon>
        <taxon>Perciformes</taxon>
        <taxon>Cottioidei</taxon>
        <taxon>Cottales</taxon>
        <taxon>Cyclopteridae</taxon>
        <taxon>Cyclopterus</taxon>
    </lineage>
</organism>
<dbReference type="PANTHER" id="PTHR44170">
    <property type="entry name" value="PROTEIN SIDEKICK"/>
    <property type="match status" value="1"/>
</dbReference>
<proteinExistence type="predicted"/>
<dbReference type="InterPro" id="IPR036179">
    <property type="entry name" value="Ig-like_dom_sf"/>
</dbReference>
<dbReference type="InterPro" id="IPR007110">
    <property type="entry name" value="Ig-like_dom"/>
</dbReference>
<evidence type="ECO:0000256" key="2">
    <source>
        <dbReference type="ARBA" id="ARBA00022475"/>
    </source>
</evidence>
<evidence type="ECO:0000256" key="5">
    <source>
        <dbReference type="ARBA" id="ARBA00022889"/>
    </source>
</evidence>
<dbReference type="Ensembl" id="ENSCLMT00005045716.1">
    <property type="protein sequence ID" value="ENSCLMP00005044156.1"/>
    <property type="gene ID" value="ENSCLMG00005020437.1"/>
</dbReference>
<dbReference type="AlphaFoldDB" id="A0A8C3AM85"/>
<comment type="subunit">
    <text evidence="10">Interacts with PTPRG.</text>
</comment>
<feature type="domain" description="Ig-like" evidence="11">
    <location>
        <begin position="16"/>
        <end position="95"/>
    </location>
</feature>
<gene>
    <name evidence="12" type="primary">LOC117730844</name>
</gene>
<evidence type="ECO:0000256" key="1">
    <source>
        <dbReference type="ARBA" id="ARBA00004236"/>
    </source>
</evidence>
<dbReference type="GO" id="GO:0030424">
    <property type="term" value="C:axon"/>
    <property type="evidence" value="ECO:0007669"/>
    <property type="project" value="TreeGrafter"/>
</dbReference>
<dbReference type="PROSITE" id="PS50835">
    <property type="entry name" value="IG_LIKE"/>
    <property type="match status" value="2"/>
</dbReference>
<dbReference type="SMART" id="SM00409">
    <property type="entry name" value="IG"/>
    <property type="match status" value="2"/>
</dbReference>
<feature type="domain" description="Ig-like" evidence="11">
    <location>
        <begin position="98"/>
        <end position="192"/>
    </location>
</feature>
<dbReference type="Proteomes" id="UP000694565">
    <property type="component" value="Unplaced"/>
</dbReference>
<keyword evidence="2" id="KW-1003">Cell membrane</keyword>
<dbReference type="GO" id="GO:0007420">
    <property type="term" value="P:brain development"/>
    <property type="evidence" value="ECO:0007669"/>
    <property type="project" value="TreeGrafter"/>
</dbReference>
<protein>
    <recommendedName>
        <fullName evidence="11">Ig-like domain-containing protein</fullName>
    </recommendedName>
</protein>
<evidence type="ECO:0000259" key="11">
    <source>
        <dbReference type="PROSITE" id="PS50835"/>
    </source>
</evidence>
<dbReference type="InterPro" id="IPR003599">
    <property type="entry name" value="Ig_sub"/>
</dbReference>
<evidence type="ECO:0000256" key="6">
    <source>
        <dbReference type="ARBA" id="ARBA00023136"/>
    </source>
</evidence>
<keyword evidence="13" id="KW-1185">Reference proteome</keyword>
<dbReference type="SUPFAM" id="SSF48726">
    <property type="entry name" value="Immunoglobulin"/>
    <property type="match status" value="2"/>
</dbReference>
<dbReference type="GO" id="GO:0005886">
    <property type="term" value="C:plasma membrane"/>
    <property type="evidence" value="ECO:0007669"/>
    <property type="project" value="UniProtKB-SubCell"/>
</dbReference>
<evidence type="ECO:0000256" key="10">
    <source>
        <dbReference type="ARBA" id="ARBA00038703"/>
    </source>
</evidence>
<evidence type="ECO:0000256" key="8">
    <source>
        <dbReference type="ARBA" id="ARBA00023180"/>
    </source>
</evidence>
<dbReference type="GO" id="GO:0007411">
    <property type="term" value="P:axon guidance"/>
    <property type="evidence" value="ECO:0007669"/>
    <property type="project" value="TreeGrafter"/>
</dbReference>
<evidence type="ECO:0000313" key="12">
    <source>
        <dbReference type="Ensembl" id="ENSCLMP00005044156.1"/>
    </source>
</evidence>
<accession>A0A8C3AM85</accession>
<dbReference type="GO" id="GO:0098632">
    <property type="term" value="F:cell-cell adhesion mediator activity"/>
    <property type="evidence" value="ECO:0007669"/>
    <property type="project" value="TreeGrafter"/>
</dbReference>
<dbReference type="SMART" id="SM00408">
    <property type="entry name" value="IGc2"/>
    <property type="match status" value="2"/>
</dbReference>